<gene>
    <name evidence="1" type="ORF">BOKJ2_LOCUS210</name>
</gene>
<accession>A0A811JQI4</accession>
<dbReference type="AlphaFoldDB" id="A0A811JQI4"/>
<organism evidence="1 2">
    <name type="scientific">Bursaphelenchus okinawaensis</name>
    <dbReference type="NCBI Taxonomy" id="465554"/>
    <lineage>
        <taxon>Eukaryota</taxon>
        <taxon>Metazoa</taxon>
        <taxon>Ecdysozoa</taxon>
        <taxon>Nematoda</taxon>
        <taxon>Chromadorea</taxon>
        <taxon>Rhabditida</taxon>
        <taxon>Tylenchina</taxon>
        <taxon>Tylenchomorpha</taxon>
        <taxon>Aphelenchoidea</taxon>
        <taxon>Aphelenchoididae</taxon>
        <taxon>Bursaphelenchus</taxon>
    </lineage>
</organism>
<dbReference type="EMBL" id="CAJFDH010000001">
    <property type="protein sequence ID" value="CAD5205526.1"/>
    <property type="molecule type" value="Genomic_DNA"/>
</dbReference>
<comment type="caution">
    <text evidence="1">The sequence shown here is derived from an EMBL/GenBank/DDBJ whole genome shotgun (WGS) entry which is preliminary data.</text>
</comment>
<dbReference type="Proteomes" id="UP000614601">
    <property type="component" value="Unassembled WGS sequence"/>
</dbReference>
<dbReference type="Proteomes" id="UP000783686">
    <property type="component" value="Unassembled WGS sequence"/>
</dbReference>
<proteinExistence type="predicted"/>
<evidence type="ECO:0000313" key="1">
    <source>
        <dbReference type="EMBL" id="CAD5205526.1"/>
    </source>
</evidence>
<dbReference type="EMBL" id="CAJFCW020000001">
    <property type="protein sequence ID" value="CAG9077874.1"/>
    <property type="molecule type" value="Genomic_DNA"/>
</dbReference>
<reference evidence="1" key="1">
    <citation type="submission" date="2020-09" db="EMBL/GenBank/DDBJ databases">
        <authorList>
            <person name="Kikuchi T."/>
        </authorList>
    </citation>
    <scope>NUCLEOTIDE SEQUENCE</scope>
    <source>
        <strain evidence="1">SH1</strain>
    </source>
</reference>
<sequence length="172" mass="19878">MGDAFCWLLRALWSTSKVFIKVVCVVLKVVRDLFVWNWIGVEISKYCKTHRWDEFKDLFGISIVHIVGTEPRTEWIWTSVFDNVAKYNQFVASLGPPRTMCFNGTAIKVYPGELGMLLMGIRMSERKNSDVLWNCPYELNVAKIRETLELEPSFYVKLLNDTEATPSIDCNI</sequence>
<name>A0A811JQI4_9BILA</name>
<protein>
    <submittedName>
        <fullName evidence="1">Uncharacterized protein</fullName>
    </submittedName>
</protein>
<keyword evidence="2" id="KW-1185">Reference proteome</keyword>
<evidence type="ECO:0000313" key="2">
    <source>
        <dbReference type="Proteomes" id="UP000614601"/>
    </source>
</evidence>